<dbReference type="PANTHER" id="PTHR45339:SF5">
    <property type="entry name" value="HISTIDINE KINASE"/>
    <property type="match status" value="1"/>
</dbReference>
<accession>A0A017SWN1</accession>
<evidence type="ECO:0000313" key="6">
    <source>
        <dbReference type="Proteomes" id="UP000019678"/>
    </source>
</evidence>
<evidence type="ECO:0000259" key="4">
    <source>
        <dbReference type="PROSITE" id="PS50110"/>
    </source>
</evidence>
<feature type="domain" description="Response regulatory" evidence="4">
    <location>
        <begin position="33"/>
        <end position="149"/>
    </location>
</feature>
<dbReference type="Proteomes" id="UP000019678">
    <property type="component" value="Unassembled WGS sequence"/>
</dbReference>
<dbReference type="RefSeq" id="WP_197041535.1">
    <property type="nucleotide sequence ID" value="NZ_ASRX01000092.1"/>
</dbReference>
<dbReference type="PANTHER" id="PTHR45339">
    <property type="entry name" value="HYBRID SIGNAL TRANSDUCTION HISTIDINE KINASE J"/>
    <property type="match status" value="1"/>
</dbReference>
<proteinExistence type="predicted"/>
<evidence type="ECO:0000256" key="2">
    <source>
        <dbReference type="PROSITE-ProRule" id="PRU00169"/>
    </source>
</evidence>
<keyword evidence="6" id="KW-1185">Reference proteome</keyword>
<dbReference type="InterPro" id="IPR011006">
    <property type="entry name" value="CheY-like_superfamily"/>
</dbReference>
<reference evidence="5 6" key="1">
    <citation type="submission" date="2013-05" db="EMBL/GenBank/DDBJ databases">
        <title>Genome assembly of Chondromyces apiculatus DSM 436.</title>
        <authorList>
            <person name="Sharma G."/>
            <person name="Khatri I."/>
            <person name="Kaur C."/>
            <person name="Mayilraj S."/>
            <person name="Subramanian S."/>
        </authorList>
    </citation>
    <scope>NUCLEOTIDE SEQUENCE [LARGE SCALE GENOMIC DNA]</scope>
    <source>
        <strain evidence="5 6">DSM 436</strain>
    </source>
</reference>
<evidence type="ECO:0000256" key="1">
    <source>
        <dbReference type="ARBA" id="ARBA00022553"/>
    </source>
</evidence>
<comment type="caution">
    <text evidence="5">The sequence shown here is derived from an EMBL/GenBank/DDBJ whole genome shotgun (WGS) entry which is preliminary data.</text>
</comment>
<dbReference type="SMART" id="SM00448">
    <property type="entry name" value="REC"/>
    <property type="match status" value="1"/>
</dbReference>
<organism evidence="5 6">
    <name type="scientific">Chondromyces apiculatus DSM 436</name>
    <dbReference type="NCBI Taxonomy" id="1192034"/>
    <lineage>
        <taxon>Bacteria</taxon>
        <taxon>Pseudomonadati</taxon>
        <taxon>Myxococcota</taxon>
        <taxon>Polyangia</taxon>
        <taxon>Polyangiales</taxon>
        <taxon>Polyangiaceae</taxon>
        <taxon>Chondromyces</taxon>
    </lineage>
</organism>
<name>A0A017SWN1_9BACT</name>
<dbReference type="PROSITE" id="PS50110">
    <property type="entry name" value="RESPONSE_REGULATORY"/>
    <property type="match status" value="1"/>
</dbReference>
<protein>
    <submittedName>
        <fullName evidence="5">Signal transduction response regulator</fullName>
    </submittedName>
</protein>
<gene>
    <name evidence="5" type="ORF">CAP_8787</name>
</gene>
<sequence length="161" mass="17583">MHWESMPPSDGPCSSEPRPGDPPPEGAAQRPYRILLVEDHLMSGDILVRRLRRRGYQVLWAQDGAEGVAMAASLQPDLVLMDLNLPVLDGIEAMERLKAMPATQGIPVIALTAHVTPEAQRRCLQAGAEAWEGKPVNFERLLARIVSIQVSQRPCATTDGS</sequence>
<dbReference type="Gene3D" id="3.40.50.2300">
    <property type="match status" value="1"/>
</dbReference>
<dbReference type="eggNOG" id="COG0745">
    <property type="taxonomic scope" value="Bacteria"/>
</dbReference>
<evidence type="ECO:0000256" key="3">
    <source>
        <dbReference type="SAM" id="MobiDB-lite"/>
    </source>
</evidence>
<keyword evidence="1 2" id="KW-0597">Phosphoprotein</keyword>
<dbReference type="AlphaFoldDB" id="A0A017SWN1"/>
<dbReference type="Pfam" id="PF00072">
    <property type="entry name" value="Response_reg"/>
    <property type="match status" value="1"/>
</dbReference>
<dbReference type="CDD" id="cd17546">
    <property type="entry name" value="REC_hyHK_CKI1_RcsC-like"/>
    <property type="match status" value="1"/>
</dbReference>
<dbReference type="STRING" id="1192034.CAP_8787"/>
<feature type="region of interest" description="Disordered" evidence="3">
    <location>
        <begin position="1"/>
        <end position="28"/>
    </location>
</feature>
<evidence type="ECO:0000313" key="5">
    <source>
        <dbReference type="EMBL" id="EYF01000.1"/>
    </source>
</evidence>
<dbReference type="EMBL" id="ASRX01000092">
    <property type="protein sequence ID" value="EYF01000.1"/>
    <property type="molecule type" value="Genomic_DNA"/>
</dbReference>
<dbReference type="InterPro" id="IPR001789">
    <property type="entry name" value="Sig_transdc_resp-reg_receiver"/>
</dbReference>
<feature type="modified residue" description="4-aspartylphosphate" evidence="2">
    <location>
        <position position="82"/>
    </location>
</feature>
<dbReference type="SUPFAM" id="SSF52172">
    <property type="entry name" value="CheY-like"/>
    <property type="match status" value="1"/>
</dbReference>
<dbReference type="GO" id="GO:0000160">
    <property type="term" value="P:phosphorelay signal transduction system"/>
    <property type="evidence" value="ECO:0007669"/>
    <property type="project" value="InterPro"/>
</dbReference>